<dbReference type="STRING" id="41431.PCC8801_3222"/>
<keyword evidence="1" id="KW-0175">Coiled coil</keyword>
<evidence type="ECO:0000256" key="1">
    <source>
        <dbReference type="SAM" id="Coils"/>
    </source>
</evidence>
<name>B7JY95_RIPO1</name>
<dbReference type="Gene3D" id="1.20.5.2950">
    <property type="match status" value="1"/>
</dbReference>
<proteinExistence type="predicted"/>
<evidence type="ECO:0000313" key="2">
    <source>
        <dbReference type="EMBL" id="ACK67197.1"/>
    </source>
</evidence>
<dbReference type="AlphaFoldDB" id="B7JY95"/>
<dbReference type="Proteomes" id="UP000008204">
    <property type="component" value="Chromosome"/>
</dbReference>
<dbReference type="OrthoDB" id="275663at2"/>
<gene>
    <name evidence="2" type="ordered locus">PCC8801_3222</name>
</gene>
<dbReference type="eggNOG" id="COG1390">
    <property type="taxonomic scope" value="Bacteria"/>
</dbReference>
<dbReference type="EMBL" id="CP001287">
    <property type="protein sequence ID" value="ACK67197.1"/>
    <property type="molecule type" value="Genomic_DNA"/>
</dbReference>
<protein>
    <recommendedName>
        <fullName evidence="4">V-type ATP synthase subunit E</fullName>
    </recommendedName>
</protein>
<dbReference type="KEGG" id="cyp:PCC8801_3222"/>
<reference evidence="3" key="1">
    <citation type="journal article" date="2011" name="MBio">
        <title>Novel metabolic attributes of the genus Cyanothece, comprising a group of unicellular nitrogen-fixing Cyanobacteria.</title>
        <authorList>
            <person name="Bandyopadhyay A."/>
            <person name="Elvitigala T."/>
            <person name="Welsh E."/>
            <person name="Stockel J."/>
            <person name="Liberton M."/>
            <person name="Min H."/>
            <person name="Sherman L.A."/>
            <person name="Pakrasi H.B."/>
        </authorList>
    </citation>
    <scope>NUCLEOTIDE SEQUENCE [LARGE SCALE GENOMIC DNA]</scope>
    <source>
        <strain evidence="3">PCC 8801</strain>
    </source>
</reference>
<feature type="coiled-coil region" evidence="1">
    <location>
        <begin position="35"/>
        <end position="84"/>
    </location>
</feature>
<evidence type="ECO:0008006" key="4">
    <source>
        <dbReference type="Google" id="ProtNLM"/>
    </source>
</evidence>
<keyword evidence="3" id="KW-1185">Reference proteome</keyword>
<dbReference type="RefSeq" id="WP_012596458.1">
    <property type="nucleotide sequence ID" value="NC_011726.1"/>
</dbReference>
<dbReference type="HOGENOM" id="CLU_109735_0_0_3"/>
<organism evidence="2 3">
    <name type="scientific">Rippkaea orientalis (strain PCC 8801 / RF-1)</name>
    <name type="common">Cyanothece sp. (strain PCC 8801)</name>
    <dbReference type="NCBI Taxonomy" id="41431"/>
    <lineage>
        <taxon>Bacteria</taxon>
        <taxon>Bacillati</taxon>
        <taxon>Cyanobacteriota</taxon>
        <taxon>Cyanophyceae</taxon>
        <taxon>Oscillatoriophycideae</taxon>
        <taxon>Chroococcales</taxon>
        <taxon>Aphanothecaceae</taxon>
        <taxon>Rippkaea</taxon>
        <taxon>Rippkaea orientalis</taxon>
    </lineage>
</organism>
<accession>B7JY95</accession>
<sequence>MVKNRHLHRDTAVEVASGIDTLIEKLREEGVNQGRTEAEKIVREAEKQADLTIKQAQHQAEQILSQAREEAENLKRASHQALEVAFRDTLLDLKSELTQRFTGEVRRLVEVETQELEILEKMILEVVGRVKPEADQGQQVEVILPTQVIGLEEISHNPEELKQGILTHFIRLINQGLLREGVSFGMAKDNKGGLRMRLVDQEVILDLSDAAIANVILEHLQPRFRALLEGIVRS</sequence>
<evidence type="ECO:0000313" key="3">
    <source>
        <dbReference type="Proteomes" id="UP000008204"/>
    </source>
</evidence>